<gene>
    <name evidence="2" type="ORF">PAF17_05455</name>
</gene>
<evidence type="ECO:0000256" key="1">
    <source>
        <dbReference type="SAM" id="Phobius"/>
    </source>
</evidence>
<protein>
    <submittedName>
        <fullName evidence="2">DUF983 domain-containing protein</fullName>
    </submittedName>
</protein>
<organism evidence="2 3">
    <name type="scientific">Paracoccus onchidii</name>
    <dbReference type="NCBI Taxonomy" id="3017813"/>
    <lineage>
        <taxon>Bacteria</taxon>
        <taxon>Pseudomonadati</taxon>
        <taxon>Pseudomonadota</taxon>
        <taxon>Alphaproteobacteria</taxon>
        <taxon>Rhodobacterales</taxon>
        <taxon>Paracoccaceae</taxon>
        <taxon>Paracoccus</taxon>
    </lineage>
</organism>
<feature type="transmembrane region" description="Helical" evidence="1">
    <location>
        <begin position="66"/>
        <end position="88"/>
    </location>
</feature>
<proteinExistence type="predicted"/>
<sequence>MAHTSGQDIISVENDRPTKQAMIRGTLGQCPCCGQGRLFEKYLKVADQCPNCGEALHHQRADDGPAYLTILIVSHLGAPLLLACYMAWRPSAMTMILTFSLGAIVLSLLLLPRIKGAMVGLQWARRMHGFGRDAEPAAT</sequence>
<dbReference type="EMBL" id="JAQBIE010000005">
    <property type="protein sequence ID" value="MDB6176953.1"/>
    <property type="molecule type" value="Genomic_DNA"/>
</dbReference>
<name>A0ABT4ZC59_9RHOB</name>
<keyword evidence="1" id="KW-0472">Membrane</keyword>
<comment type="caution">
    <text evidence="2">The sequence shown here is derived from an EMBL/GenBank/DDBJ whole genome shotgun (WGS) entry which is preliminary data.</text>
</comment>
<evidence type="ECO:0000313" key="2">
    <source>
        <dbReference type="EMBL" id="MDB6176953.1"/>
    </source>
</evidence>
<dbReference type="RefSeq" id="WP_271888080.1">
    <property type="nucleotide sequence ID" value="NZ_JAQBIE010000005.1"/>
</dbReference>
<keyword evidence="1" id="KW-1133">Transmembrane helix</keyword>
<reference evidence="2" key="1">
    <citation type="submission" date="2022-12" db="EMBL/GenBank/DDBJ databases">
        <title>Paracoccus onchidii sp. nov., isolated from a marine invertebrate from the South China Sea.</title>
        <authorList>
            <person name="Xu S."/>
            <person name="Liu Z."/>
            <person name="Xu Y."/>
        </authorList>
    </citation>
    <scope>NUCLEOTIDE SEQUENCE</scope>
    <source>
        <strain evidence="2">Z330</strain>
    </source>
</reference>
<accession>A0ABT4ZC59</accession>
<dbReference type="InterPro" id="IPR009325">
    <property type="entry name" value="DUF983"/>
</dbReference>
<feature type="transmembrane region" description="Helical" evidence="1">
    <location>
        <begin position="94"/>
        <end position="111"/>
    </location>
</feature>
<evidence type="ECO:0000313" key="3">
    <source>
        <dbReference type="Proteomes" id="UP001165641"/>
    </source>
</evidence>
<keyword evidence="3" id="KW-1185">Reference proteome</keyword>
<dbReference type="Pfam" id="PF06170">
    <property type="entry name" value="DUF983"/>
    <property type="match status" value="1"/>
</dbReference>
<keyword evidence="1" id="KW-0812">Transmembrane</keyword>
<dbReference type="Proteomes" id="UP001165641">
    <property type="component" value="Unassembled WGS sequence"/>
</dbReference>